<feature type="transmembrane region" description="Helical" evidence="7">
    <location>
        <begin position="90"/>
        <end position="108"/>
    </location>
</feature>
<keyword evidence="10" id="KW-1185">Reference proteome</keyword>
<evidence type="ECO:0000256" key="4">
    <source>
        <dbReference type="ARBA" id="ARBA00022692"/>
    </source>
</evidence>
<dbReference type="Pfam" id="PF04290">
    <property type="entry name" value="DctQ"/>
    <property type="match status" value="1"/>
</dbReference>
<name>A0ABT3YCX1_9HYPH</name>
<evidence type="ECO:0000256" key="2">
    <source>
        <dbReference type="ARBA" id="ARBA00022448"/>
    </source>
</evidence>
<feature type="transmembrane region" description="Helical" evidence="7">
    <location>
        <begin position="166"/>
        <end position="190"/>
    </location>
</feature>
<evidence type="ECO:0000256" key="1">
    <source>
        <dbReference type="ARBA" id="ARBA00004651"/>
    </source>
</evidence>
<keyword evidence="7" id="KW-0997">Cell inner membrane</keyword>
<reference evidence="9" key="1">
    <citation type="submission" date="2022-10" db="EMBL/GenBank/DDBJ databases">
        <title>Hoeflea sp. J2-29, isolated from marine algae.</title>
        <authorList>
            <person name="Kristyanto S."/>
            <person name="Kim J.M."/>
            <person name="Jeon C.O."/>
        </authorList>
    </citation>
    <scope>NUCLEOTIDE SEQUENCE</scope>
    <source>
        <strain evidence="9">J2-29</strain>
    </source>
</reference>
<proteinExistence type="inferred from homology"/>
<evidence type="ECO:0000256" key="6">
    <source>
        <dbReference type="ARBA" id="ARBA00023136"/>
    </source>
</evidence>
<feature type="transmembrane region" description="Helical" evidence="7">
    <location>
        <begin position="42"/>
        <end position="70"/>
    </location>
</feature>
<evidence type="ECO:0000256" key="7">
    <source>
        <dbReference type="RuleBase" id="RU369079"/>
    </source>
</evidence>
<evidence type="ECO:0000259" key="8">
    <source>
        <dbReference type="Pfam" id="PF04290"/>
    </source>
</evidence>
<dbReference type="RefSeq" id="WP_267611681.1">
    <property type="nucleotide sequence ID" value="NZ_JAOVZQ010000001.1"/>
</dbReference>
<feature type="transmembrane region" description="Helical" evidence="7">
    <location>
        <begin position="128"/>
        <end position="145"/>
    </location>
</feature>
<feature type="domain" description="Tripartite ATP-independent periplasmic transporters DctQ component" evidence="8">
    <location>
        <begin position="62"/>
        <end position="187"/>
    </location>
</feature>
<gene>
    <name evidence="9" type="ORF">OEG82_06830</name>
</gene>
<keyword evidence="2 7" id="KW-0813">Transport</keyword>
<comment type="subcellular location">
    <subcellularLocation>
        <location evidence="7">Cell inner membrane</location>
        <topology evidence="7">Multi-pass membrane protein</topology>
    </subcellularLocation>
    <subcellularLocation>
        <location evidence="1">Cell membrane</location>
        <topology evidence="1">Multi-pass membrane protein</topology>
    </subcellularLocation>
</comment>
<comment type="subunit">
    <text evidence="7">The complex comprises the extracytoplasmic solute receptor protein and the two transmembrane proteins.</text>
</comment>
<dbReference type="InterPro" id="IPR055348">
    <property type="entry name" value="DctQ"/>
</dbReference>
<evidence type="ECO:0000256" key="3">
    <source>
        <dbReference type="ARBA" id="ARBA00022475"/>
    </source>
</evidence>
<organism evidence="9 10">
    <name type="scientific">Hoeflea ulvae</name>
    <dbReference type="NCBI Taxonomy" id="2983764"/>
    <lineage>
        <taxon>Bacteria</taxon>
        <taxon>Pseudomonadati</taxon>
        <taxon>Pseudomonadota</taxon>
        <taxon>Alphaproteobacteria</taxon>
        <taxon>Hyphomicrobiales</taxon>
        <taxon>Rhizobiaceae</taxon>
        <taxon>Hoeflea</taxon>
    </lineage>
</organism>
<keyword evidence="5 7" id="KW-1133">Transmembrane helix</keyword>
<comment type="similarity">
    <text evidence="7">Belongs to the TRAP transporter small permease family.</text>
</comment>
<dbReference type="EMBL" id="JAOVZQ010000001">
    <property type="protein sequence ID" value="MCY0093733.1"/>
    <property type="molecule type" value="Genomic_DNA"/>
</dbReference>
<evidence type="ECO:0000313" key="9">
    <source>
        <dbReference type="EMBL" id="MCY0093733.1"/>
    </source>
</evidence>
<comment type="caution">
    <text evidence="9">The sequence shown here is derived from an EMBL/GenBank/DDBJ whole genome shotgun (WGS) entry which is preliminary data.</text>
</comment>
<protein>
    <recommendedName>
        <fullName evidence="7">TRAP transporter small permease protein</fullName>
    </recommendedName>
</protein>
<sequence>MMPAMMVRRSLHAPTNCWTAEHVRLVQSLAGAAGGIFPLHTWLLRLATLSGALGGAVILTVALIVTVSVLMRNIGLRGISGDFELVQMSCVYAAGLFLPLCQLNKGHVMVDLFTNWLPGPVVARIDQFWTFVFAIAWAFLFVYMFRGMEEIRAYDDRSMLLKIPMWWGFIPSIIGAGLSSFIALAQTFFWRDVVAGPTGH</sequence>
<accession>A0ABT3YCX1</accession>
<comment type="function">
    <text evidence="7">Part of the tripartite ATP-independent periplasmic (TRAP) transport system.</text>
</comment>
<keyword evidence="6 7" id="KW-0472">Membrane</keyword>
<dbReference type="Proteomes" id="UP001081283">
    <property type="component" value="Unassembled WGS sequence"/>
</dbReference>
<keyword evidence="3" id="KW-1003">Cell membrane</keyword>
<evidence type="ECO:0000313" key="10">
    <source>
        <dbReference type="Proteomes" id="UP001081283"/>
    </source>
</evidence>
<keyword evidence="4 7" id="KW-0812">Transmembrane</keyword>
<evidence type="ECO:0000256" key="5">
    <source>
        <dbReference type="ARBA" id="ARBA00022989"/>
    </source>
</evidence>